<reference evidence="1 2" key="1">
    <citation type="journal article" date="2017" name="Front. Microbiol.">
        <title>Genomics reveals a unique clone of Burkholderia cenocepacia harbouring an actively excising novel genomic island.</title>
        <authorList>
            <person name="Patil P."/>
            <person name="Mali S."/>
            <person name="Midha S."/>
            <person name="Gautam V."/>
            <person name="Dash L."/>
            <person name="Kumar S."/>
            <person name="Shastri J."/>
            <person name="Singhal L."/>
            <person name="Patil P.B."/>
        </authorList>
    </citation>
    <scope>NUCLEOTIDE SEQUENCE [LARGE SCALE GENOMIC DNA]</scope>
    <source>
        <strain evidence="1 2">BC-19</strain>
    </source>
</reference>
<proteinExistence type="predicted"/>
<evidence type="ECO:0000313" key="2">
    <source>
        <dbReference type="Proteomes" id="UP000191686"/>
    </source>
</evidence>
<gene>
    <name evidence="1" type="ORF">UE95_024945</name>
</gene>
<evidence type="ECO:0000313" key="1">
    <source>
        <dbReference type="EMBL" id="MCW3714540.1"/>
    </source>
</evidence>
<name>A0ABD4UJ53_9BURK</name>
<accession>A0ABD4UJ53</accession>
<dbReference type="Proteomes" id="UP000191686">
    <property type="component" value="Unassembled WGS sequence"/>
</dbReference>
<dbReference type="EMBL" id="JYMX02000023">
    <property type="protein sequence ID" value="MCW3714540.1"/>
    <property type="molecule type" value="Genomic_DNA"/>
</dbReference>
<dbReference type="AlphaFoldDB" id="A0ABD4UJ53"/>
<protein>
    <submittedName>
        <fullName evidence="1">Uncharacterized protein</fullName>
    </submittedName>
</protein>
<comment type="caution">
    <text evidence="1">The sequence shown here is derived from an EMBL/GenBank/DDBJ whole genome shotgun (WGS) entry which is preliminary data.</text>
</comment>
<feature type="non-terminal residue" evidence="1">
    <location>
        <position position="144"/>
    </location>
</feature>
<sequence>MTVESAIQDVSYDTDGSTVLFPLPFYFLQESDIVVDKIDANGGISTLVRGTDYTVGGAGNEAGGYFTTLATYTSGFKLHAYRVVAATQETEFQQNDPFPAKSVERALDKLTMLVQQTDGTVKNALRYPPYEYGRDGTLRGANDR</sequence>
<organism evidence="1 2">
    <name type="scientific">Burkholderia cenocepacia</name>
    <dbReference type="NCBI Taxonomy" id="95486"/>
    <lineage>
        <taxon>Bacteria</taxon>
        <taxon>Pseudomonadati</taxon>
        <taxon>Pseudomonadota</taxon>
        <taxon>Betaproteobacteria</taxon>
        <taxon>Burkholderiales</taxon>
        <taxon>Burkholderiaceae</taxon>
        <taxon>Burkholderia</taxon>
        <taxon>Burkholderia cepacia complex</taxon>
    </lineage>
</organism>
<reference evidence="1 2" key="2">
    <citation type="journal article" date="2017" name="Front. Microbiol.">
        <title>Genomics Reveals a Unique Clone of Burkholderia cenocepacia Harboring an Actively Excising Novel Genomic Island.</title>
        <authorList>
            <person name="Patil P.P."/>
            <person name="Mali S."/>
            <person name="Midha S."/>
            <person name="Gautam V."/>
            <person name="Dash L."/>
            <person name="Kumar S."/>
            <person name="Shastri J."/>
            <person name="Singhal L."/>
            <person name="Patil P.B."/>
        </authorList>
    </citation>
    <scope>NUCLEOTIDE SEQUENCE [LARGE SCALE GENOMIC DNA]</scope>
    <source>
        <strain evidence="1 2">BC-19</strain>
    </source>
</reference>